<dbReference type="PANTHER" id="PTHR12526:SF510">
    <property type="entry name" value="D-INOSITOL 3-PHOSPHATE GLYCOSYLTRANSFERASE"/>
    <property type="match status" value="1"/>
</dbReference>
<evidence type="ECO:0000256" key="1">
    <source>
        <dbReference type="ARBA" id="ARBA00022676"/>
    </source>
</evidence>
<keyword evidence="1 5" id="KW-0328">Glycosyltransferase</keyword>
<dbReference type="Pfam" id="PF00534">
    <property type="entry name" value="Glycos_transf_1"/>
    <property type="match status" value="1"/>
</dbReference>
<dbReference type="RefSeq" id="WP_350016804.1">
    <property type="nucleotide sequence ID" value="NZ_CP157948.1"/>
</dbReference>
<keyword evidence="2 5" id="KW-0808">Transferase</keyword>
<evidence type="ECO:0000256" key="2">
    <source>
        <dbReference type="ARBA" id="ARBA00022679"/>
    </source>
</evidence>
<gene>
    <name evidence="5" type="ORF">ABNK63_04425</name>
</gene>
<sequence>MRILVLSDLPQFVTGGAEKQAANLIEAWMDNGHEVNCFGRRMGSGCGSVRLGRHEVPVRRIGTIQRFGRLLRGISYLLSLAGLLLQHRRCFDVIYTRFLGEAALTVSLLKRTGLLNVALVATPASTGSNGGDLSLFAGLGFHRQLVHLLDTQCDAINLIAPAMANELRCNGFSGKRFAHIPNGVIVCHQPPVYRERPHCAITVGRIAAQKGYDLLIAALAALPPPLSPGILRIVGDGPEKEKLIALAETLGVAKAITWVGELDHADVMHELSNARVFVLPSRYEGMSNAGLEAMERGLALLITRCGGLDTYIQPDMGWVIPSEDSQALAQALNMAMSSTPELLAMMGERNRTTALQHFDITMIAARYADLFKSVIAARRTH</sequence>
<accession>A0AAU7QNI0</accession>
<dbReference type="InterPro" id="IPR001296">
    <property type="entry name" value="Glyco_trans_1"/>
</dbReference>
<dbReference type="EC" id="2.4.-.-" evidence="5"/>
<evidence type="ECO:0000313" key="5">
    <source>
        <dbReference type="EMBL" id="XBS90898.1"/>
    </source>
</evidence>
<dbReference type="GO" id="GO:1901135">
    <property type="term" value="P:carbohydrate derivative metabolic process"/>
    <property type="evidence" value="ECO:0007669"/>
    <property type="project" value="UniProtKB-ARBA"/>
</dbReference>
<dbReference type="Gene3D" id="3.40.50.2000">
    <property type="entry name" value="Glycogen Phosphorylase B"/>
    <property type="match status" value="2"/>
</dbReference>
<dbReference type="PANTHER" id="PTHR12526">
    <property type="entry name" value="GLYCOSYLTRANSFERASE"/>
    <property type="match status" value="1"/>
</dbReference>
<proteinExistence type="predicted"/>
<dbReference type="EMBL" id="CP157948">
    <property type="protein sequence ID" value="XBS90898.1"/>
    <property type="molecule type" value="Genomic_DNA"/>
</dbReference>
<evidence type="ECO:0000259" key="4">
    <source>
        <dbReference type="Pfam" id="PF13579"/>
    </source>
</evidence>
<name>A0AAU7QNI0_9GAMM</name>
<dbReference type="CDD" id="cd03801">
    <property type="entry name" value="GT4_PimA-like"/>
    <property type="match status" value="1"/>
</dbReference>
<feature type="domain" description="Glycosyl transferase family 1" evidence="3">
    <location>
        <begin position="195"/>
        <end position="351"/>
    </location>
</feature>
<dbReference type="GO" id="GO:0016757">
    <property type="term" value="F:glycosyltransferase activity"/>
    <property type="evidence" value="ECO:0007669"/>
    <property type="project" value="UniProtKB-KW"/>
</dbReference>
<organism evidence="5">
    <name type="scientific">Rhodanobacter sp. IGA1.0</name>
    <dbReference type="NCBI Taxonomy" id="3158582"/>
    <lineage>
        <taxon>Bacteria</taxon>
        <taxon>Pseudomonadati</taxon>
        <taxon>Pseudomonadota</taxon>
        <taxon>Gammaproteobacteria</taxon>
        <taxon>Lysobacterales</taxon>
        <taxon>Rhodanobacteraceae</taxon>
        <taxon>Rhodanobacter</taxon>
    </lineage>
</organism>
<evidence type="ECO:0000259" key="3">
    <source>
        <dbReference type="Pfam" id="PF00534"/>
    </source>
</evidence>
<protein>
    <submittedName>
        <fullName evidence="5">Glycosyltransferase family 4 protein</fullName>
        <ecNumber evidence="5">2.4.-.-</ecNumber>
    </submittedName>
</protein>
<reference evidence="5" key="1">
    <citation type="submission" date="2024-06" db="EMBL/GenBank/DDBJ databases">
        <authorList>
            <person name="Sun Y."/>
        </authorList>
    </citation>
    <scope>NUCLEOTIDE SEQUENCE</scope>
    <source>
        <strain evidence="5">IGA1.0</strain>
    </source>
</reference>
<dbReference type="SUPFAM" id="SSF53756">
    <property type="entry name" value="UDP-Glycosyltransferase/glycogen phosphorylase"/>
    <property type="match status" value="1"/>
</dbReference>
<dbReference type="AlphaFoldDB" id="A0AAU7QNI0"/>
<dbReference type="Pfam" id="PF13579">
    <property type="entry name" value="Glyco_trans_4_4"/>
    <property type="match status" value="1"/>
</dbReference>
<dbReference type="InterPro" id="IPR028098">
    <property type="entry name" value="Glyco_trans_4-like_N"/>
</dbReference>
<feature type="domain" description="Glycosyltransferase subfamily 4-like N-terminal" evidence="4">
    <location>
        <begin position="15"/>
        <end position="183"/>
    </location>
</feature>